<keyword evidence="4 8" id="KW-0540">Nuclease</keyword>
<comment type="subunit">
    <text evidence="2 8">Heterodimer of SbcC and SbcD.</text>
</comment>
<evidence type="ECO:0000256" key="3">
    <source>
        <dbReference type="ARBA" id="ARBA00013365"/>
    </source>
</evidence>
<keyword evidence="5 8" id="KW-0378">Hydrolase</keyword>
<dbReference type="SUPFAM" id="SSF56300">
    <property type="entry name" value="Metallo-dependent phosphatases"/>
    <property type="match status" value="1"/>
</dbReference>
<comment type="similarity">
    <text evidence="1 8">Belongs to the SbcD family.</text>
</comment>
<name>A0A4V3V7S5_9BACI</name>
<dbReference type="GO" id="GO:0004519">
    <property type="term" value="F:endonuclease activity"/>
    <property type="evidence" value="ECO:0007669"/>
    <property type="project" value="UniProtKB-KW"/>
</dbReference>
<protein>
    <recommendedName>
        <fullName evidence="3 8">Nuclease SbcCD subunit D</fullName>
    </recommendedName>
</protein>
<evidence type="ECO:0000259" key="10">
    <source>
        <dbReference type="Pfam" id="PF12320"/>
    </source>
</evidence>
<gene>
    <name evidence="8" type="primary">sbcD</name>
    <name evidence="11" type="ORF">E1I69_10420</name>
</gene>
<evidence type="ECO:0000313" key="12">
    <source>
        <dbReference type="Proteomes" id="UP000306477"/>
    </source>
</evidence>
<dbReference type="GO" id="GO:0006310">
    <property type="term" value="P:DNA recombination"/>
    <property type="evidence" value="ECO:0007669"/>
    <property type="project" value="UniProtKB-KW"/>
</dbReference>
<keyword evidence="8" id="KW-0235">DNA replication</keyword>
<dbReference type="CDD" id="cd00840">
    <property type="entry name" value="MPP_Mre11_N"/>
    <property type="match status" value="1"/>
</dbReference>
<dbReference type="InterPro" id="IPR050535">
    <property type="entry name" value="DNA_Repair-Maintenance_Comp"/>
</dbReference>
<keyword evidence="7 8" id="KW-0233">DNA recombination</keyword>
<dbReference type="InterPro" id="IPR004843">
    <property type="entry name" value="Calcineurin-like_PHP"/>
</dbReference>
<comment type="function">
    <text evidence="8">SbcCD cleaves DNA hairpin structures. These structures can inhibit DNA replication and are intermediates in certain DNA recombination reactions. The complex acts as a 3'-&gt;5' double strand exonuclease that can open hairpins. It also has a 5' single-strand endonuclease activity.</text>
</comment>
<dbReference type="PANTHER" id="PTHR30337">
    <property type="entry name" value="COMPONENT OF ATP-DEPENDENT DSDNA EXONUCLEASE"/>
    <property type="match status" value="1"/>
</dbReference>
<dbReference type="NCBIfam" id="TIGR00619">
    <property type="entry name" value="sbcd"/>
    <property type="match status" value="1"/>
</dbReference>
<dbReference type="STRING" id="1033734.GCA_000285535_01327"/>
<feature type="domain" description="Nuclease SbcCD subunit D C-terminal" evidence="10">
    <location>
        <begin position="276"/>
        <end position="366"/>
    </location>
</feature>
<evidence type="ECO:0000256" key="1">
    <source>
        <dbReference type="ARBA" id="ARBA00010555"/>
    </source>
</evidence>
<dbReference type="Pfam" id="PF00149">
    <property type="entry name" value="Metallophos"/>
    <property type="match status" value="1"/>
</dbReference>
<sequence>MRILHTADWHLGRSLEGRSRLEEQAQFLDELVKIVEEEKIDVVLMAGDAFDTVNPPAAAESLFYESIARLANGGKRPVSIIAGNHDNPDRLSAASPLAQKQGIQLLGLPTIDVQTIYVPTTNETLKLAALPYPSESRLAEVLSDSHEELILRDKYDQRIQGIFEEMSKAFTPETINIAMSHIYVTGGSSSDSERPIEVGGAYTVAATSLPEAAQYVALGHLHRPQMVSRAKTMARYSGSPLAYSFSEAGYAKSVTILDAKPNQPIEMSEVFLSSGKPLVRWKAKEGLAQVYTWLDEGKDANAWIDLEIHVTNALSIEEIHRLRKHHSGLIHIRPVFEELEKERAERIVNTNTPIDELFVRFYEKQTGGAKPEPELTKLFLELISDDVDEDGDEA</sequence>
<dbReference type="RefSeq" id="WP_136379552.1">
    <property type="nucleotide sequence ID" value="NZ_SLUB01000015.1"/>
</dbReference>
<comment type="caution">
    <text evidence="11">The sequence shown here is derived from an EMBL/GenBank/DDBJ whole genome shotgun (WGS) entry which is preliminary data.</text>
</comment>
<keyword evidence="12" id="KW-1185">Reference proteome</keyword>
<accession>A0A4V3V7S5</accession>
<keyword evidence="8" id="KW-0255">Endonuclease</keyword>
<dbReference type="EMBL" id="SLUB01000015">
    <property type="protein sequence ID" value="THE12603.1"/>
    <property type="molecule type" value="Genomic_DNA"/>
</dbReference>
<dbReference type="Proteomes" id="UP000306477">
    <property type="component" value="Unassembled WGS sequence"/>
</dbReference>
<evidence type="ECO:0000259" key="9">
    <source>
        <dbReference type="Pfam" id="PF00149"/>
    </source>
</evidence>
<dbReference type="Pfam" id="PF12320">
    <property type="entry name" value="SbcD_C"/>
    <property type="match status" value="1"/>
</dbReference>
<dbReference type="Gene3D" id="3.60.21.10">
    <property type="match status" value="1"/>
</dbReference>
<dbReference type="OrthoDB" id="9773856at2"/>
<evidence type="ECO:0000256" key="5">
    <source>
        <dbReference type="ARBA" id="ARBA00022801"/>
    </source>
</evidence>
<evidence type="ECO:0000313" key="11">
    <source>
        <dbReference type="EMBL" id="THE12603.1"/>
    </source>
</evidence>
<dbReference type="InterPro" id="IPR004593">
    <property type="entry name" value="SbcD"/>
</dbReference>
<feature type="domain" description="Calcineurin-like phosphoesterase" evidence="9">
    <location>
        <begin position="1"/>
        <end position="224"/>
    </location>
</feature>
<evidence type="ECO:0000256" key="7">
    <source>
        <dbReference type="ARBA" id="ARBA00023172"/>
    </source>
</evidence>
<evidence type="ECO:0000256" key="2">
    <source>
        <dbReference type="ARBA" id="ARBA00011322"/>
    </source>
</evidence>
<dbReference type="PANTHER" id="PTHR30337:SF0">
    <property type="entry name" value="NUCLEASE SBCCD SUBUNIT D"/>
    <property type="match status" value="1"/>
</dbReference>
<dbReference type="InterPro" id="IPR026843">
    <property type="entry name" value="SbcD_C"/>
</dbReference>
<evidence type="ECO:0000256" key="6">
    <source>
        <dbReference type="ARBA" id="ARBA00022839"/>
    </source>
</evidence>
<dbReference type="InterPro" id="IPR041796">
    <property type="entry name" value="Mre11_N"/>
</dbReference>
<proteinExistence type="inferred from homology"/>
<evidence type="ECO:0000256" key="8">
    <source>
        <dbReference type="RuleBase" id="RU363069"/>
    </source>
</evidence>
<keyword evidence="6 8" id="KW-0269">Exonuclease</keyword>
<dbReference type="GO" id="GO:0008408">
    <property type="term" value="F:3'-5' exonuclease activity"/>
    <property type="evidence" value="ECO:0007669"/>
    <property type="project" value="InterPro"/>
</dbReference>
<reference evidence="11 12" key="1">
    <citation type="journal article" date="2019" name="Indoor Air">
        <title>Impacts of indoor surface finishes on bacterial viability.</title>
        <authorList>
            <person name="Hu J."/>
            <person name="Maamar S.B."/>
            <person name="Glawe A.J."/>
            <person name="Gottel N."/>
            <person name="Gilbert J.A."/>
            <person name="Hartmann E.M."/>
        </authorList>
    </citation>
    <scope>NUCLEOTIDE SEQUENCE [LARGE SCALE GENOMIC DNA]</scope>
    <source>
        <strain evidence="11 12">AF060A6</strain>
    </source>
</reference>
<dbReference type="InterPro" id="IPR029052">
    <property type="entry name" value="Metallo-depent_PP-like"/>
</dbReference>
<dbReference type="GO" id="GO:0006260">
    <property type="term" value="P:DNA replication"/>
    <property type="evidence" value="ECO:0007669"/>
    <property type="project" value="UniProtKB-KW"/>
</dbReference>
<dbReference type="AlphaFoldDB" id="A0A4V3V7S5"/>
<organism evidence="11 12">
    <name type="scientific">Bacillus timonensis</name>
    <dbReference type="NCBI Taxonomy" id="1033734"/>
    <lineage>
        <taxon>Bacteria</taxon>
        <taxon>Bacillati</taxon>
        <taxon>Bacillota</taxon>
        <taxon>Bacilli</taxon>
        <taxon>Bacillales</taxon>
        <taxon>Bacillaceae</taxon>
        <taxon>Bacillus</taxon>
    </lineage>
</organism>
<evidence type="ECO:0000256" key="4">
    <source>
        <dbReference type="ARBA" id="ARBA00022722"/>
    </source>
</evidence>